<evidence type="ECO:0000313" key="2">
    <source>
        <dbReference type="EMBL" id="QHT26529.1"/>
    </source>
</evidence>
<name>A0A6C0EE47_9ZZZZ</name>
<feature type="coiled-coil region" evidence="1">
    <location>
        <begin position="23"/>
        <end position="50"/>
    </location>
</feature>
<organism evidence="2">
    <name type="scientific">viral metagenome</name>
    <dbReference type="NCBI Taxonomy" id="1070528"/>
    <lineage>
        <taxon>unclassified sequences</taxon>
        <taxon>metagenomes</taxon>
        <taxon>organismal metagenomes</taxon>
    </lineage>
</organism>
<proteinExistence type="predicted"/>
<protein>
    <submittedName>
        <fullName evidence="2">Uncharacterized protein</fullName>
    </submittedName>
</protein>
<sequence length="259" mass="30725">METNISSFVYECEEEVFGLHKKKKDIMDKIASYQKKIDECNKELDICKTELNSFISGHLVKRIKENFSDYNKYQIIKLYNEQMNSIDHRIEYAENMPPFTLTDCALCYYGTILKEKDILTLFPESTKLCCQPFRKYLVNLIKTSYIGEINTIYVLPIWKDMFVARIKGCMTSEKTNIYEVRDLLIFFFIMTSHVFDWSYPNDIFKLSTIPRNNKIIYFEIYSDIDISDILEGLNKCLKEANLEFIKGSKEYLYELHNNN</sequence>
<dbReference type="EMBL" id="MN739797">
    <property type="protein sequence ID" value="QHT26529.1"/>
    <property type="molecule type" value="Genomic_DNA"/>
</dbReference>
<accession>A0A6C0EE47</accession>
<dbReference type="AlphaFoldDB" id="A0A6C0EE47"/>
<evidence type="ECO:0000256" key="1">
    <source>
        <dbReference type="SAM" id="Coils"/>
    </source>
</evidence>
<keyword evidence="1" id="KW-0175">Coiled coil</keyword>
<reference evidence="2" key="1">
    <citation type="journal article" date="2020" name="Nature">
        <title>Giant virus diversity and host interactions through global metagenomics.</title>
        <authorList>
            <person name="Schulz F."/>
            <person name="Roux S."/>
            <person name="Paez-Espino D."/>
            <person name="Jungbluth S."/>
            <person name="Walsh D.A."/>
            <person name="Denef V.J."/>
            <person name="McMahon K.D."/>
            <person name="Konstantinidis K.T."/>
            <person name="Eloe-Fadrosh E.A."/>
            <person name="Kyrpides N.C."/>
            <person name="Woyke T."/>
        </authorList>
    </citation>
    <scope>NUCLEOTIDE SEQUENCE</scope>
    <source>
        <strain evidence="2">GVMAG-M-3300023179-27</strain>
    </source>
</reference>